<reference evidence="3" key="1">
    <citation type="submission" date="2016-03" db="EMBL/GenBank/DDBJ databases">
        <authorList>
            <person name="Guldener U."/>
        </authorList>
    </citation>
    <scope>NUCLEOTIDE SEQUENCE [LARGE SCALE GENOMIC DNA]</scope>
    <source>
        <strain evidence="3">04CH-RAC-A.6.1</strain>
    </source>
</reference>
<dbReference type="Proteomes" id="UP000178912">
    <property type="component" value="Unassembled WGS sequence"/>
</dbReference>
<dbReference type="PANTHER" id="PTHR37577:SF1">
    <property type="entry name" value="INTEGRAL MEMBRANE PROTEIN"/>
    <property type="match status" value="1"/>
</dbReference>
<feature type="transmembrane region" description="Helical" evidence="1">
    <location>
        <begin position="335"/>
        <end position="358"/>
    </location>
</feature>
<evidence type="ECO:0000313" key="3">
    <source>
        <dbReference type="Proteomes" id="UP000178912"/>
    </source>
</evidence>
<dbReference type="PANTHER" id="PTHR37577">
    <property type="entry name" value="INTEGRAL MEMBRANE PROTEIN"/>
    <property type="match status" value="1"/>
</dbReference>
<protein>
    <submittedName>
        <fullName evidence="2">Uncharacterized protein</fullName>
    </submittedName>
</protein>
<gene>
    <name evidence="2" type="ORF">RAG0_05146</name>
</gene>
<name>A0A1E1KC01_9HELO</name>
<accession>A0A1E1KC01</accession>
<feature type="transmembrane region" description="Helical" evidence="1">
    <location>
        <begin position="152"/>
        <end position="172"/>
    </location>
</feature>
<feature type="transmembrane region" description="Helical" evidence="1">
    <location>
        <begin position="16"/>
        <end position="41"/>
    </location>
</feature>
<organism evidence="2 3">
    <name type="scientific">Rhynchosporium agropyri</name>
    <dbReference type="NCBI Taxonomy" id="914238"/>
    <lineage>
        <taxon>Eukaryota</taxon>
        <taxon>Fungi</taxon>
        <taxon>Dikarya</taxon>
        <taxon>Ascomycota</taxon>
        <taxon>Pezizomycotina</taxon>
        <taxon>Leotiomycetes</taxon>
        <taxon>Helotiales</taxon>
        <taxon>Ploettnerulaceae</taxon>
        <taxon>Rhynchosporium</taxon>
    </lineage>
</organism>
<dbReference type="InterPro" id="IPR053018">
    <property type="entry name" value="Elsinochrome_Biosynth-Asso"/>
</dbReference>
<sequence length="434" mass="48033">MRYGILIGQANADPDIAGLGVIIAFIAASFITFSAIVLGYITYSIDAEQLNHVDCIMIPHLRWLLHMGTGNKISEKTRRLREQTMTHFILALSDQQLVTGLAVLITGYAQRCSISGHHFEIVASLAWFSSTTHLSTLAALQKYLICHPMIKHMRVIGVMAVLGPLFHAQLLIRLYAKAHVTSIRTLLEDGVRRGLNLPPSKTPEQLYITTLERLESMGDTADHMDAFGNLFGFLQLWRARFGPPYDPVDQGSYTFEIRGSENDWGFGQIVAILLMILPLLAAVEAYSDLKTSMGYGDRLSIDHRPSQIIHDSNINPTQSLTHPSNIAPLEFQKTIFITAIWVLFSAVWGILGLVLYAAGWQANSNVSAQVAIVCVTAGVITLTLLHLGTYSGDFIRDVIAKRRERCQTIPVATSEDLQLDTRGEEPERTATFSA</sequence>
<dbReference type="EMBL" id="FJUX01000022">
    <property type="protein sequence ID" value="CZS95552.1"/>
    <property type="molecule type" value="Genomic_DNA"/>
</dbReference>
<proteinExistence type="predicted"/>
<keyword evidence="1" id="KW-0472">Membrane</keyword>
<keyword evidence="3" id="KW-1185">Reference proteome</keyword>
<evidence type="ECO:0000313" key="2">
    <source>
        <dbReference type="EMBL" id="CZS95552.1"/>
    </source>
</evidence>
<dbReference type="AlphaFoldDB" id="A0A1E1KC01"/>
<feature type="transmembrane region" description="Helical" evidence="1">
    <location>
        <begin position="264"/>
        <end position="283"/>
    </location>
</feature>
<evidence type="ECO:0000256" key="1">
    <source>
        <dbReference type="SAM" id="Phobius"/>
    </source>
</evidence>
<feature type="transmembrane region" description="Helical" evidence="1">
    <location>
        <begin position="370"/>
        <end position="395"/>
    </location>
</feature>
<keyword evidence="1" id="KW-0812">Transmembrane</keyword>
<keyword evidence="1" id="KW-1133">Transmembrane helix</keyword>
<dbReference type="OrthoDB" id="5427664at2759"/>